<dbReference type="GO" id="GO:0051536">
    <property type="term" value="F:iron-sulfur cluster binding"/>
    <property type="evidence" value="ECO:0007669"/>
    <property type="project" value="InterPro"/>
</dbReference>
<dbReference type="eggNOG" id="COG0694">
    <property type="taxonomic scope" value="Bacteria"/>
</dbReference>
<keyword evidence="4" id="KW-1185">Reference proteome</keyword>
<comment type="caution">
    <text evidence="3">The sequence shown here is derived from an EMBL/GenBank/DDBJ whole genome shotgun (WGS) entry which is preliminary data.</text>
</comment>
<reference evidence="3 4" key="1">
    <citation type="submission" date="2012-12" db="EMBL/GenBank/DDBJ databases">
        <title>Whole genome shotgun sequence of Gordonia hirsuta NBRC 16056.</title>
        <authorList>
            <person name="Isaki-Nakamura S."/>
            <person name="Hosoyama A."/>
            <person name="Tsuchikane K."/>
            <person name="Katsumata H."/>
            <person name="Baba S."/>
            <person name="Yamazaki S."/>
            <person name="Fujita N."/>
        </authorList>
    </citation>
    <scope>NUCLEOTIDE SEQUENCE [LARGE SCALE GENOMIC DNA]</scope>
    <source>
        <strain evidence="3 4">NBRC 16056</strain>
    </source>
</reference>
<dbReference type="Pfam" id="PF01106">
    <property type="entry name" value="NifU"/>
    <property type="match status" value="1"/>
</dbReference>
<accession>L7LEU1</accession>
<dbReference type="EMBL" id="BANT01000043">
    <property type="protein sequence ID" value="GAC58587.1"/>
    <property type="molecule type" value="Genomic_DNA"/>
</dbReference>
<comment type="function">
    <text evidence="1">May be involved in the formation or repair of [Fe-S] clusters present in iron-sulfur proteins.</text>
</comment>
<dbReference type="Gene3D" id="3.30.300.130">
    <property type="entry name" value="Fe-S cluster assembly (FSCA)"/>
    <property type="match status" value="1"/>
</dbReference>
<dbReference type="InterPro" id="IPR001075">
    <property type="entry name" value="NIF_FeS_clus_asmbl_NifU_C"/>
</dbReference>
<protein>
    <recommendedName>
        <fullName evidence="2">NIF system FeS cluster assembly NifU C-terminal domain-containing protein</fullName>
    </recommendedName>
</protein>
<evidence type="ECO:0000256" key="1">
    <source>
        <dbReference type="ARBA" id="ARBA00049958"/>
    </source>
</evidence>
<sequence length="214" mass="22284">MREQPVHLRPESVGEDPSAIRWRIAPGLIRHTGDVPASLAPPSIRRLFDDGVLASVHVRPGHITTRLCPGLAAADAGRAVRSALFEVLSAPGGWPDDAAAGAPGPRETVAAAADREIAAAVQSVLDGEFGSYTSAHGGLVTLLGVTDGQVRVQLGGRCHGCAFADNTIRNNLVARLSPIPGFRGVTVAGDSECSASAEIGRIRLSLPRLRRSVN</sequence>
<evidence type="ECO:0000313" key="4">
    <source>
        <dbReference type="Proteomes" id="UP000053405"/>
    </source>
</evidence>
<dbReference type="RefSeq" id="WP_005943024.1">
    <property type="nucleotide sequence ID" value="NZ_ATVK01000022.1"/>
</dbReference>
<gene>
    <name evidence="3" type="ORF">GOHSU_43_00310</name>
</gene>
<feature type="domain" description="NIF system FeS cluster assembly NifU C-terminal" evidence="2">
    <location>
        <begin position="121"/>
        <end position="171"/>
    </location>
</feature>
<dbReference type="STRING" id="1121927.GOHSU_43_00310"/>
<dbReference type="Proteomes" id="UP000053405">
    <property type="component" value="Unassembled WGS sequence"/>
</dbReference>
<dbReference type="GO" id="GO:0016226">
    <property type="term" value="P:iron-sulfur cluster assembly"/>
    <property type="evidence" value="ECO:0007669"/>
    <property type="project" value="InterPro"/>
</dbReference>
<evidence type="ECO:0000259" key="2">
    <source>
        <dbReference type="Pfam" id="PF01106"/>
    </source>
</evidence>
<evidence type="ECO:0000313" key="3">
    <source>
        <dbReference type="EMBL" id="GAC58587.1"/>
    </source>
</evidence>
<organism evidence="3 4">
    <name type="scientific">Gordonia hirsuta DSM 44140 = NBRC 16056</name>
    <dbReference type="NCBI Taxonomy" id="1121927"/>
    <lineage>
        <taxon>Bacteria</taxon>
        <taxon>Bacillati</taxon>
        <taxon>Actinomycetota</taxon>
        <taxon>Actinomycetes</taxon>
        <taxon>Mycobacteriales</taxon>
        <taxon>Gordoniaceae</taxon>
        <taxon>Gordonia</taxon>
    </lineage>
</organism>
<dbReference type="InterPro" id="IPR034904">
    <property type="entry name" value="FSCA_dom_sf"/>
</dbReference>
<name>L7LEU1_9ACTN</name>
<dbReference type="AlphaFoldDB" id="L7LEU1"/>
<dbReference type="SUPFAM" id="SSF117916">
    <property type="entry name" value="Fe-S cluster assembly (FSCA) domain-like"/>
    <property type="match status" value="1"/>
</dbReference>
<proteinExistence type="predicted"/>
<dbReference type="GO" id="GO:0005506">
    <property type="term" value="F:iron ion binding"/>
    <property type="evidence" value="ECO:0007669"/>
    <property type="project" value="InterPro"/>
</dbReference>
<dbReference type="OrthoDB" id="4371177at2"/>